<evidence type="ECO:0000313" key="1">
    <source>
        <dbReference type="EMBL" id="GAA5514495.1"/>
    </source>
</evidence>
<keyword evidence="2" id="KW-1185">Reference proteome</keyword>
<protein>
    <recommendedName>
        <fullName evidence="3">Adhesin domain-containing protein</fullName>
    </recommendedName>
</protein>
<sequence length="291" mass="30580">MNEHVDENFRAQVERLVAEGKLTPEEAAGLLEGTEVQAAGSELAPMQAHYTAAGEDTPPDLRLEVSGFTLQVVEDTSVVSPQLHVSEEDRLLLEATPQGWRVARRPEHRLVGWSNLKAILTVPFVPRHVAARVEGGNLTLPDIEGEMRADVNGGNVRMGRAGSLHADVNGGNLNAADITGPAHLTVNGGNLTLTRADSLNASVNGGNLKWAGQLTGGDHRLEVNAGNASLHLLPGSSVALNADVTVGAFKADFPTRKQGGFLNTRHSGQVGDGQARLSCQVAAGQVKVVTA</sequence>
<dbReference type="RefSeq" id="WP_345467254.1">
    <property type="nucleotide sequence ID" value="NZ_BAABRP010000018.1"/>
</dbReference>
<dbReference type="EMBL" id="BAABRP010000018">
    <property type="protein sequence ID" value="GAA5514495.1"/>
    <property type="molecule type" value="Genomic_DNA"/>
</dbReference>
<comment type="caution">
    <text evidence="1">The sequence shown here is derived from an EMBL/GenBank/DDBJ whole genome shotgun (WGS) entry which is preliminary data.</text>
</comment>
<reference evidence="1 2" key="1">
    <citation type="submission" date="2024-02" db="EMBL/GenBank/DDBJ databases">
        <title>Deinococcus carri NBRC 110142.</title>
        <authorList>
            <person name="Ichikawa N."/>
            <person name="Katano-Makiyama Y."/>
            <person name="Hidaka K."/>
        </authorList>
    </citation>
    <scope>NUCLEOTIDE SEQUENCE [LARGE SCALE GENOMIC DNA]</scope>
    <source>
        <strain evidence="1 2">NBRC 110142</strain>
    </source>
</reference>
<gene>
    <name evidence="1" type="ORF">Dcar01_03251</name>
</gene>
<dbReference type="Proteomes" id="UP001401887">
    <property type="component" value="Unassembled WGS sequence"/>
</dbReference>
<accession>A0ABP9WCN5</accession>
<organism evidence="1 2">
    <name type="scientific">Deinococcus carri</name>
    <dbReference type="NCBI Taxonomy" id="1211323"/>
    <lineage>
        <taxon>Bacteria</taxon>
        <taxon>Thermotogati</taxon>
        <taxon>Deinococcota</taxon>
        <taxon>Deinococci</taxon>
        <taxon>Deinococcales</taxon>
        <taxon>Deinococcaceae</taxon>
        <taxon>Deinococcus</taxon>
    </lineage>
</organism>
<name>A0ABP9WCN5_9DEIO</name>
<proteinExistence type="predicted"/>
<evidence type="ECO:0008006" key="3">
    <source>
        <dbReference type="Google" id="ProtNLM"/>
    </source>
</evidence>
<evidence type="ECO:0000313" key="2">
    <source>
        <dbReference type="Proteomes" id="UP001401887"/>
    </source>
</evidence>